<dbReference type="OrthoDB" id="9815657at2"/>
<evidence type="ECO:0000256" key="10">
    <source>
        <dbReference type="SAM" id="MobiDB-lite"/>
    </source>
</evidence>
<feature type="active site" description="Charge relay system" evidence="8">
    <location>
        <position position="1045"/>
    </location>
</feature>
<comment type="function">
    <text evidence="7">Degrades oligopeptides.</text>
</comment>
<feature type="active site" description="Charge relay system" evidence="8">
    <location>
        <position position="771"/>
    </location>
</feature>
<keyword evidence="11" id="KW-0732">Signal</keyword>
<dbReference type="InterPro" id="IPR028204">
    <property type="entry name" value="Tricorn_C1"/>
</dbReference>
<organism evidence="13 14">
    <name type="scientific">Flammeovirga pectinis</name>
    <dbReference type="NCBI Taxonomy" id="2494373"/>
    <lineage>
        <taxon>Bacteria</taxon>
        <taxon>Pseudomonadati</taxon>
        <taxon>Bacteroidota</taxon>
        <taxon>Cytophagia</taxon>
        <taxon>Cytophagales</taxon>
        <taxon>Flammeovirgaceae</taxon>
        <taxon>Flammeovirga</taxon>
    </lineage>
</organism>
<dbReference type="Proteomes" id="UP000267268">
    <property type="component" value="Chromosome 2"/>
</dbReference>
<name>A0A3Q9FVD3_9BACT</name>
<feature type="chain" id="PRO_5018695348" description="Tricorn protease homolog" evidence="11">
    <location>
        <begin position="21"/>
        <end position="1079"/>
    </location>
</feature>
<feature type="compositionally biased region" description="Basic and acidic residues" evidence="10">
    <location>
        <begin position="566"/>
        <end position="575"/>
    </location>
</feature>
<dbReference type="Gene3D" id="3.90.226.10">
    <property type="entry name" value="2-enoyl-CoA Hydratase, Chain A, domain 1"/>
    <property type="match status" value="1"/>
</dbReference>
<dbReference type="Gene3D" id="3.30.750.44">
    <property type="match status" value="1"/>
</dbReference>
<gene>
    <name evidence="13" type="ORF">EI427_24830</name>
</gene>
<dbReference type="KEGG" id="fll:EI427_24830"/>
<proteinExistence type="inferred from homology"/>
<evidence type="ECO:0000256" key="8">
    <source>
        <dbReference type="PIRSR" id="PIRSR036421-1"/>
    </source>
</evidence>
<comment type="subcellular location">
    <subcellularLocation>
        <location evidence="1 7">Cytoplasm</location>
    </subcellularLocation>
</comment>
<dbReference type="SUPFAM" id="SSF52096">
    <property type="entry name" value="ClpP/crotonase"/>
    <property type="match status" value="1"/>
</dbReference>
<evidence type="ECO:0000259" key="12">
    <source>
        <dbReference type="SMART" id="SM00245"/>
    </source>
</evidence>
<evidence type="ECO:0000256" key="6">
    <source>
        <dbReference type="ARBA" id="ARBA00022825"/>
    </source>
</evidence>
<dbReference type="Pfam" id="PF14684">
    <property type="entry name" value="Tricorn_C1"/>
    <property type="match status" value="1"/>
</dbReference>
<keyword evidence="4 7" id="KW-0645">Protease</keyword>
<dbReference type="SMART" id="SM00245">
    <property type="entry name" value="TSPc"/>
    <property type="match status" value="1"/>
</dbReference>
<evidence type="ECO:0000313" key="14">
    <source>
        <dbReference type="Proteomes" id="UP000267268"/>
    </source>
</evidence>
<keyword evidence="5 7" id="KW-0378">Hydrolase</keyword>
<dbReference type="InterPro" id="IPR012393">
    <property type="entry name" value="Tricorn_protease"/>
</dbReference>
<dbReference type="PANTHER" id="PTHR43253:SF1">
    <property type="entry name" value="TRICORN PROTEASE HOMOLOG 2-RELATED"/>
    <property type="match status" value="1"/>
</dbReference>
<dbReference type="GO" id="GO:0006508">
    <property type="term" value="P:proteolysis"/>
    <property type="evidence" value="ECO:0007669"/>
    <property type="project" value="UniProtKB-UniRule"/>
</dbReference>
<evidence type="ECO:0000256" key="5">
    <source>
        <dbReference type="ARBA" id="ARBA00022801"/>
    </source>
</evidence>
<dbReference type="SUPFAM" id="SSF50156">
    <property type="entry name" value="PDZ domain-like"/>
    <property type="match status" value="1"/>
</dbReference>
<feature type="site" description="Transition state stabilizer; via amide nitrogen" evidence="9">
    <location>
        <position position="989"/>
    </location>
</feature>
<dbReference type="Gene3D" id="2.120.10.60">
    <property type="entry name" value="Tricorn protease N-terminal domain"/>
    <property type="match status" value="2"/>
</dbReference>
<dbReference type="Gene3D" id="2.30.42.10">
    <property type="match status" value="1"/>
</dbReference>
<dbReference type="InterPro" id="IPR036034">
    <property type="entry name" value="PDZ_sf"/>
</dbReference>
<dbReference type="PIRSF" id="PIRSF036421">
    <property type="entry name" value="Tricorn_protease"/>
    <property type="match status" value="1"/>
</dbReference>
<dbReference type="InterPro" id="IPR029045">
    <property type="entry name" value="ClpP/crotonase-like_dom_sf"/>
</dbReference>
<keyword evidence="14" id="KW-1185">Reference proteome</keyword>
<dbReference type="SUPFAM" id="SSF69304">
    <property type="entry name" value="Tricorn protease N-terminal domain"/>
    <property type="match status" value="2"/>
</dbReference>
<dbReference type="GO" id="GO:0008236">
    <property type="term" value="F:serine-type peptidase activity"/>
    <property type="evidence" value="ECO:0007669"/>
    <property type="project" value="UniProtKB-UniRule"/>
</dbReference>
<keyword evidence="3 7" id="KW-0963">Cytoplasm</keyword>
<feature type="domain" description="Tail specific protease" evidence="12">
    <location>
        <begin position="861"/>
        <end position="1056"/>
    </location>
</feature>
<dbReference type="CDD" id="cd07562">
    <property type="entry name" value="Peptidase_S41_TRI"/>
    <property type="match status" value="1"/>
</dbReference>
<keyword evidence="6 7" id="KW-0720">Serine protease</keyword>
<reference evidence="13 14" key="1">
    <citation type="submission" date="2018-12" db="EMBL/GenBank/DDBJ databases">
        <title>Flammeovirga pectinis sp. nov., isolated from the gut of the Korean scallop, Patinopecten yessoensis.</title>
        <authorList>
            <person name="Bae J.-W."/>
            <person name="Jeong Y.-S."/>
            <person name="Kang W."/>
        </authorList>
    </citation>
    <scope>NUCLEOTIDE SEQUENCE [LARGE SCALE GENOMIC DNA]</scope>
    <source>
        <strain evidence="13 14">L12M1</strain>
    </source>
</reference>
<dbReference type="Pfam" id="PF26550">
    <property type="entry name" value="Tricorn_2nd"/>
    <property type="match status" value="1"/>
</dbReference>
<evidence type="ECO:0000256" key="11">
    <source>
        <dbReference type="SAM" id="SignalP"/>
    </source>
</evidence>
<accession>A0A3Q9FVD3</accession>
<feature type="region of interest" description="Disordered" evidence="10">
    <location>
        <begin position="566"/>
        <end position="591"/>
    </location>
</feature>
<evidence type="ECO:0000256" key="7">
    <source>
        <dbReference type="PIRNR" id="PIRNR036421"/>
    </source>
</evidence>
<dbReference type="InterPro" id="IPR005151">
    <property type="entry name" value="Tail-specific_protease"/>
</dbReference>
<sequence length="1079" mass="122749">MKKSFLLSSLLVLISWCSFANPLWMRYPAISPDGEHIAFAYQGDVYVVKSSGGEARMLTQHVAHDYHPVWSPDSKTIAFASDRHGNFDIFTVDVNGGIPKRLTYNSAKETPFSFTPDGKNVLFSAVILDDIKSVQFPYGRFPELYTVGLEGNRPTQLITTPTINAKYNKEQTKILYQDYKGYEDNWRKHHRSSVTRDIWMYDVANKEHTKLTTYDGEDLYPNFYDNESKIAYVSEEAGSANVWIADIDGKNKKQITTYIKDPVRFLTVANSATMCFGFDGEIYTVIEGEAPKKVVISIKSDAKVNNITFKKAHKGGHSISVSPNGKELAFILRGNVFVTSIDYSTTVQITKTPEQERSVQFSPDGRKLVYAGERNNSWNIYMSEIKDENEPYFINATSIEESTITAKQEVEEFQPMFSPKGDEIAYLEERTTLKVINLKSKTSRTILEGKYNYSYSDGDQHYDWSPDGKWFVVQYSPNSWASTDIGLVAAKGDQKIINLTQSGYNSVLPKFAMDGKAIIFQNDKYGYRSHGSWGAEDDVFGIFLTKDAFDEFQWSKEKYEYETKIKEDKEKKDKEAEEEVTSKKKKKKKDTSEDKEATLEIEFDNIQDRILRITINSSFLSDMLLTKDGGKLYYLSSFEGGFDLWVKDIRKNETKLLHKLSGGNGNLQFDKDHKNIYFENGNSFSKIELSSDAKSNISYAANYYLDKAAERAYLFDHVWRQVEKKFYDPEIHQVDWNYYKEDYAKFLPHINNNYDFSEMLSELLGELNGSHTGCRFYPSAVNGDQTATFAAFFDNTYTGNGLKIEEIIEGSPLLSLEKEIKAGMIIEKIDGITIENGKDYYQFLNHKVGQNMHVVLLDPSNGNRETIIVQPISMGAQSNLLYKRWVKQREVETEKVSNGEIGYVHVRGMNSSSFRTVYSEALGKNYQKKALIVDTRFNGGGWLHDDLATFLSGKVYAQFAPRGQKFGTEPINKWTKPSAVLVSEGNYSDAYGFPYAYKTLGIGKLIGMPIPGTMTAVWWERLQDKSLVFGIPQVGVQDMNGNYLENQQIEPDVKVDLDKKVAAEGKDQQLEKAVSELLK</sequence>
<dbReference type="PANTHER" id="PTHR43253">
    <property type="entry name" value="TRICORN PROTEASE HOMOLOG 2-RELATED"/>
    <property type="match status" value="1"/>
</dbReference>
<dbReference type="Gene3D" id="2.120.10.30">
    <property type="entry name" value="TolB, C-terminal domain"/>
    <property type="match status" value="1"/>
</dbReference>
<dbReference type="SUPFAM" id="SSF82171">
    <property type="entry name" value="DPP6 N-terminal domain-like"/>
    <property type="match status" value="1"/>
</dbReference>
<evidence type="ECO:0000256" key="1">
    <source>
        <dbReference type="ARBA" id="ARBA00004496"/>
    </source>
</evidence>
<evidence type="ECO:0000256" key="3">
    <source>
        <dbReference type="ARBA" id="ARBA00022490"/>
    </source>
</evidence>
<dbReference type="AlphaFoldDB" id="A0A3Q9FVD3"/>
<evidence type="ECO:0000256" key="2">
    <source>
        <dbReference type="ARBA" id="ARBA00008524"/>
    </source>
</evidence>
<dbReference type="EMBL" id="CP034563">
    <property type="protein sequence ID" value="AZQ65439.1"/>
    <property type="molecule type" value="Genomic_DNA"/>
</dbReference>
<dbReference type="GO" id="GO:0005737">
    <property type="term" value="C:cytoplasm"/>
    <property type="evidence" value="ECO:0007669"/>
    <property type="project" value="UniProtKB-SubCell"/>
</dbReference>
<dbReference type="Pfam" id="PF26549">
    <property type="entry name" value="Tricorn_N"/>
    <property type="match status" value="1"/>
</dbReference>
<evidence type="ECO:0000256" key="9">
    <source>
        <dbReference type="PIRSR" id="PIRSR036421-3"/>
    </source>
</evidence>
<feature type="active site" description="Nucleophile" evidence="8">
    <location>
        <position position="988"/>
    </location>
</feature>
<comment type="similarity">
    <text evidence="2 7">Belongs to the peptidase S41B family.</text>
</comment>
<dbReference type="RefSeq" id="WP_126620152.1">
    <property type="nucleotide sequence ID" value="NZ_CP034563.1"/>
</dbReference>
<protein>
    <recommendedName>
        <fullName evidence="7">Tricorn protease homolog</fullName>
        <ecNumber evidence="7">3.4.21.-</ecNumber>
    </recommendedName>
</protein>
<evidence type="ECO:0000256" key="4">
    <source>
        <dbReference type="ARBA" id="ARBA00022670"/>
    </source>
</evidence>
<dbReference type="InterPro" id="IPR011042">
    <property type="entry name" value="6-blade_b-propeller_TolB-like"/>
</dbReference>
<dbReference type="EC" id="3.4.21.-" evidence="7"/>
<evidence type="ECO:0000313" key="13">
    <source>
        <dbReference type="EMBL" id="AZQ65439.1"/>
    </source>
</evidence>
<feature type="signal peptide" evidence="11">
    <location>
        <begin position="1"/>
        <end position="20"/>
    </location>
</feature>
<dbReference type="Pfam" id="PF03572">
    <property type="entry name" value="Peptidase_S41"/>
    <property type="match status" value="1"/>
</dbReference>